<feature type="signal peptide" evidence="1">
    <location>
        <begin position="1"/>
        <end position="18"/>
    </location>
</feature>
<evidence type="ECO:0000256" key="1">
    <source>
        <dbReference type="SAM" id="SignalP"/>
    </source>
</evidence>
<evidence type="ECO:0000313" key="2">
    <source>
        <dbReference type="EMBL" id="KAF2713285.1"/>
    </source>
</evidence>
<sequence length="357" mass="38730">MKFTIPALALLSATLTLAHPEKLTSENLEHQKREVGRSTGRCAAAIEARKAKMLKARSVRLLERRIASGNLNVNRRDMMSGSMSKRNELKYTTIQNDTCVLAPETIFGPYAVDGEMNRHDLRETQAGIDFYLDIGVLDLTTCEPLTNAALTIWSCNATGSYSSYTGVNPDTVELFDGWTKREDGTTDDETFLRGVQKTDSNGMVEFLTTFPGYYASRTTHMHVTVQSDVTNGTSYSQSGTQHIGQLFFDEDLLNTVYATAPYSAHLDTLTRVTNANDSIFTEASANGYSATVSVELIGETVEEGLVGYITVGVNPDAEDAVTTGGTVNPQGLIPTVSIAEEKKAQATAADKAAGYTE</sequence>
<reference evidence="2" key="1">
    <citation type="journal article" date="2020" name="Stud. Mycol.">
        <title>101 Dothideomycetes genomes: a test case for predicting lifestyles and emergence of pathogens.</title>
        <authorList>
            <person name="Haridas S."/>
            <person name="Albert R."/>
            <person name="Binder M."/>
            <person name="Bloem J."/>
            <person name="Labutti K."/>
            <person name="Salamov A."/>
            <person name="Andreopoulos B."/>
            <person name="Baker S."/>
            <person name="Barry K."/>
            <person name="Bills G."/>
            <person name="Bluhm B."/>
            <person name="Cannon C."/>
            <person name="Castanera R."/>
            <person name="Culley D."/>
            <person name="Daum C."/>
            <person name="Ezra D."/>
            <person name="Gonzalez J."/>
            <person name="Henrissat B."/>
            <person name="Kuo A."/>
            <person name="Liang C."/>
            <person name="Lipzen A."/>
            <person name="Lutzoni F."/>
            <person name="Magnuson J."/>
            <person name="Mondo S."/>
            <person name="Nolan M."/>
            <person name="Ohm R."/>
            <person name="Pangilinan J."/>
            <person name="Park H.-J."/>
            <person name="Ramirez L."/>
            <person name="Alfaro M."/>
            <person name="Sun H."/>
            <person name="Tritt A."/>
            <person name="Yoshinaga Y."/>
            <person name="Zwiers L.-H."/>
            <person name="Turgeon B."/>
            <person name="Goodwin S."/>
            <person name="Spatafora J."/>
            <person name="Crous P."/>
            <person name="Grigoriev I."/>
        </authorList>
    </citation>
    <scope>NUCLEOTIDE SEQUENCE</scope>
    <source>
        <strain evidence="2">CBS 279.74</strain>
    </source>
</reference>
<dbReference type="AlphaFoldDB" id="A0A6G1KL58"/>
<gene>
    <name evidence="2" type="ORF">K504DRAFT_530297</name>
</gene>
<dbReference type="Gene3D" id="2.60.130.10">
    <property type="entry name" value="Aromatic compound dioxygenase"/>
    <property type="match status" value="1"/>
</dbReference>
<organism evidence="2 3">
    <name type="scientific">Pleomassaria siparia CBS 279.74</name>
    <dbReference type="NCBI Taxonomy" id="1314801"/>
    <lineage>
        <taxon>Eukaryota</taxon>
        <taxon>Fungi</taxon>
        <taxon>Dikarya</taxon>
        <taxon>Ascomycota</taxon>
        <taxon>Pezizomycotina</taxon>
        <taxon>Dothideomycetes</taxon>
        <taxon>Pleosporomycetidae</taxon>
        <taxon>Pleosporales</taxon>
        <taxon>Pleomassariaceae</taxon>
        <taxon>Pleomassaria</taxon>
    </lineage>
</organism>
<evidence type="ECO:0000313" key="3">
    <source>
        <dbReference type="Proteomes" id="UP000799428"/>
    </source>
</evidence>
<keyword evidence="2" id="KW-0223">Dioxygenase</keyword>
<dbReference type="CDD" id="cd03457">
    <property type="entry name" value="intradiol_dioxygenase_like"/>
    <property type="match status" value="1"/>
</dbReference>
<name>A0A6G1KL58_9PLEO</name>
<dbReference type="SUPFAM" id="SSF49482">
    <property type="entry name" value="Aromatic compound dioxygenase"/>
    <property type="match status" value="1"/>
</dbReference>
<dbReference type="InterPro" id="IPR015889">
    <property type="entry name" value="Intradiol_dOase_core"/>
</dbReference>
<dbReference type="OrthoDB" id="121380at2759"/>
<dbReference type="Proteomes" id="UP000799428">
    <property type="component" value="Unassembled WGS sequence"/>
</dbReference>
<dbReference type="GO" id="GO:0016702">
    <property type="term" value="F:oxidoreductase activity, acting on single donors with incorporation of molecular oxygen, incorporation of two atoms of oxygen"/>
    <property type="evidence" value="ECO:0007669"/>
    <property type="project" value="InterPro"/>
</dbReference>
<dbReference type="GO" id="GO:0005506">
    <property type="term" value="F:iron ion binding"/>
    <property type="evidence" value="ECO:0007669"/>
    <property type="project" value="InterPro"/>
</dbReference>
<dbReference type="PANTHER" id="PTHR34315">
    <property type="match status" value="1"/>
</dbReference>
<protein>
    <submittedName>
        <fullName evidence="2">Aromatic compound dioxygenase</fullName>
    </submittedName>
</protein>
<keyword evidence="3" id="KW-1185">Reference proteome</keyword>
<dbReference type="PANTHER" id="PTHR34315:SF1">
    <property type="entry name" value="INTRADIOL RING-CLEAVAGE DIOXYGENASES DOMAIN-CONTAINING PROTEIN-RELATED"/>
    <property type="match status" value="1"/>
</dbReference>
<feature type="chain" id="PRO_5026112107" evidence="1">
    <location>
        <begin position="19"/>
        <end position="357"/>
    </location>
</feature>
<accession>A0A6G1KL58</accession>
<keyword evidence="1" id="KW-0732">Signal</keyword>
<keyword evidence="2" id="KW-0560">Oxidoreductase</keyword>
<dbReference type="EMBL" id="MU005765">
    <property type="protein sequence ID" value="KAF2713285.1"/>
    <property type="molecule type" value="Genomic_DNA"/>
</dbReference>
<proteinExistence type="predicted"/>